<dbReference type="OrthoDB" id="5877748at2759"/>
<reference evidence="4" key="1">
    <citation type="submission" date="2017-02" db="UniProtKB">
        <authorList>
            <consortium name="WormBaseParasite"/>
        </authorList>
    </citation>
    <scope>IDENTIFICATION</scope>
</reference>
<protein>
    <submittedName>
        <fullName evidence="4">NUP50 domain-containing protein</fullName>
    </submittedName>
</protein>
<feature type="compositionally biased region" description="Low complexity" evidence="1">
    <location>
        <begin position="177"/>
        <end position="189"/>
    </location>
</feature>
<feature type="region of interest" description="Disordered" evidence="1">
    <location>
        <begin position="498"/>
        <end position="548"/>
    </location>
</feature>
<name>A0A0R3PB09_ANGCS</name>
<dbReference type="EMBL" id="UYYA01000096">
    <property type="protein sequence ID" value="VDM52403.1"/>
    <property type="molecule type" value="Genomic_DNA"/>
</dbReference>
<dbReference type="WBParaSite" id="ACOC_0000081701-mRNA-1">
    <property type="protein sequence ID" value="ACOC_0000081701-mRNA-1"/>
    <property type="gene ID" value="ACOC_0000081701"/>
</dbReference>
<feature type="compositionally biased region" description="Polar residues" evidence="1">
    <location>
        <begin position="212"/>
        <end position="221"/>
    </location>
</feature>
<proteinExistence type="predicted"/>
<feature type="region of interest" description="Disordered" evidence="1">
    <location>
        <begin position="177"/>
        <end position="196"/>
    </location>
</feature>
<dbReference type="AlphaFoldDB" id="A0A0R3PB09"/>
<feature type="compositionally biased region" description="Polar residues" evidence="1">
    <location>
        <begin position="498"/>
        <end position="523"/>
    </location>
</feature>
<evidence type="ECO:0000256" key="1">
    <source>
        <dbReference type="SAM" id="MobiDB-lite"/>
    </source>
</evidence>
<evidence type="ECO:0000313" key="2">
    <source>
        <dbReference type="EMBL" id="VDM52403.1"/>
    </source>
</evidence>
<keyword evidence="3" id="KW-1185">Reference proteome</keyword>
<feature type="compositionally biased region" description="Polar residues" evidence="1">
    <location>
        <begin position="531"/>
        <end position="543"/>
    </location>
</feature>
<feature type="region of interest" description="Disordered" evidence="1">
    <location>
        <begin position="203"/>
        <end position="224"/>
    </location>
</feature>
<accession>A0A0R3PB09</accession>
<dbReference type="Proteomes" id="UP000267027">
    <property type="component" value="Unassembled WGS sequence"/>
</dbReference>
<reference evidence="2 3" key="2">
    <citation type="submission" date="2018-11" db="EMBL/GenBank/DDBJ databases">
        <authorList>
            <consortium name="Pathogen Informatics"/>
        </authorList>
    </citation>
    <scope>NUCLEOTIDE SEQUENCE [LARGE SCALE GENOMIC DNA]</scope>
    <source>
        <strain evidence="2 3">Costa Rica</strain>
    </source>
</reference>
<gene>
    <name evidence="2" type="ORF">ACOC_LOCUS818</name>
</gene>
<evidence type="ECO:0000313" key="3">
    <source>
        <dbReference type="Proteomes" id="UP000267027"/>
    </source>
</evidence>
<organism evidence="4">
    <name type="scientific">Angiostrongylus costaricensis</name>
    <name type="common">Nematode worm</name>
    <dbReference type="NCBI Taxonomy" id="334426"/>
    <lineage>
        <taxon>Eukaryota</taxon>
        <taxon>Metazoa</taxon>
        <taxon>Ecdysozoa</taxon>
        <taxon>Nematoda</taxon>
        <taxon>Chromadorea</taxon>
        <taxon>Rhabditida</taxon>
        <taxon>Rhabditina</taxon>
        <taxon>Rhabditomorpha</taxon>
        <taxon>Strongyloidea</taxon>
        <taxon>Metastrongylidae</taxon>
        <taxon>Angiostrongylus</taxon>
    </lineage>
</organism>
<feature type="region of interest" description="Disordered" evidence="1">
    <location>
        <begin position="123"/>
        <end position="144"/>
    </location>
</feature>
<evidence type="ECO:0000313" key="4">
    <source>
        <dbReference type="WBParaSite" id="ACOC_0000081701-mRNA-1"/>
    </source>
</evidence>
<sequence length="600" mass="67712">MKFQRAARRQQIKQEGYKKYEQIVFKKGRNIVPVRLFFETDPVLLTAGTNHNESAITSAGSSNISEHLGADEKEAPEMDSFLAKNKREGNSEKSIIRTSSMKLEHVSSTSLVDEDQMLLSGNAEVQPEDLNGSGMQPLTTESMEETHTKLLSEEKKDLFEHQIREIKPIEMHLMTTTSTPSSLISTKSTATPQMEKSLDMSTSLPEMKNDSDNSLPIQKTTTDSEEITNKIATPKHWPNTNRELMDNTIVNSTVIVNSTFSSVNTESLQEKSTVKLPDSAPINITGVFPALLAKPPLSDLSPFSTLNTFVKTAVDTQQSRTPDETLFDKKHSKTLRVVGVSLPRNRSRKRMRLGSTSSLGIVDSFSSNLLTGRMANQFNKFRTRVLKPSTDSIYFSKKKVLSKSDSLKSNRFIHSKKSGRNIRPTNFNRGIPVIVHKLPSEQQNFKQIFKIEPLRKFSVQPRPNSRFVSNGPIVERKRNGTTTNFKFVRIPPRQIPFTSSNQFSGTVRRNPTRQHNSLEQQQGEAADEIQKSSMKSPSTTLTHGAQKDEVQLGRIMAPPLVRLYQPNAVKQQNRQVFGQRTQLFFLSNYLYFTLNAYTEH</sequence>